<protein>
    <submittedName>
        <fullName evidence="1">Uncharacterized protein</fullName>
    </submittedName>
</protein>
<name>A0ACC1JUS8_9FUNG</name>
<gene>
    <name evidence="1" type="ORF">IWQ57_003915</name>
</gene>
<comment type="caution">
    <text evidence="1">The sequence shown here is derived from an EMBL/GenBank/DDBJ whole genome shotgun (WGS) entry which is preliminary data.</text>
</comment>
<organism evidence="1 2">
    <name type="scientific">Coemansia nantahalensis</name>
    <dbReference type="NCBI Taxonomy" id="2789366"/>
    <lineage>
        <taxon>Eukaryota</taxon>
        <taxon>Fungi</taxon>
        <taxon>Fungi incertae sedis</taxon>
        <taxon>Zoopagomycota</taxon>
        <taxon>Kickxellomycotina</taxon>
        <taxon>Kickxellomycetes</taxon>
        <taxon>Kickxellales</taxon>
        <taxon>Kickxellaceae</taxon>
        <taxon>Coemansia</taxon>
    </lineage>
</organism>
<keyword evidence="2" id="KW-1185">Reference proteome</keyword>
<evidence type="ECO:0000313" key="2">
    <source>
        <dbReference type="Proteomes" id="UP001140234"/>
    </source>
</evidence>
<sequence>MSFMKWMSGGTAGAGASSPIAVTSGHGGAAHGGLPENDDRYYGLVNMGNTCYCSSVLQSLYFCRAFRDCVINYPHPQPSGTAPAATARTALGVSPGRGVAAVAAAAGAMLAAAGASSSLSPDLGLQSSGRARGWEGARSVSGGADADAANGRGKTLSSFRERAAGLRRRKERASVGAGAASPQAGAADDAANGSGESKRSSGAGGSADAGSTTGAVELPAPPDADPLGIGSDGIGSSLFTELKDLFRTISTQAKRSGSLSPQRFIAKLKEVNELFRSNAHQDAHELFNCLLNEILENVAAISKRLGLERFTGAPLEGPNWFQGRTWVHTLFEGLLTNETRCLSCESVTSRDETILDVSVDINENMSVTSCLNQFAAGELLCHNNKFYCDSCGGLQEAELRMRLKRLPNILALHLKRFKYHEGLGRYVKLSYRVNFPTELRVPNTTEDTRDVLYTLSAIVVHLGGGPLHGHYISIARSGDQWVLFDDDCVEVIAENELSNYFGDHPNFGSGYVLFYE</sequence>
<dbReference type="Proteomes" id="UP001140234">
    <property type="component" value="Unassembled WGS sequence"/>
</dbReference>
<proteinExistence type="predicted"/>
<reference evidence="1" key="1">
    <citation type="submission" date="2022-07" db="EMBL/GenBank/DDBJ databases">
        <title>Phylogenomic reconstructions and comparative analyses of Kickxellomycotina fungi.</title>
        <authorList>
            <person name="Reynolds N.K."/>
            <person name="Stajich J.E."/>
            <person name="Barry K."/>
            <person name="Grigoriev I.V."/>
            <person name="Crous P."/>
            <person name="Smith M.E."/>
        </authorList>
    </citation>
    <scope>NUCLEOTIDE SEQUENCE</scope>
    <source>
        <strain evidence="1">CBS 109366</strain>
    </source>
</reference>
<dbReference type="EMBL" id="JANBUJ010001401">
    <property type="protein sequence ID" value="KAJ2767526.1"/>
    <property type="molecule type" value="Genomic_DNA"/>
</dbReference>
<accession>A0ACC1JUS8</accession>
<evidence type="ECO:0000313" key="1">
    <source>
        <dbReference type="EMBL" id="KAJ2767526.1"/>
    </source>
</evidence>
<feature type="non-terminal residue" evidence="1">
    <location>
        <position position="516"/>
    </location>
</feature>